<accession>A0A4Y2H7W2</accession>
<sequence>MEILVIADNFKDEECVSGVCSRTEFIACAGFKKLLDQEYHKFIEVNALDIYSCRGTRLVFIWNAAVEGSIQFQEPFFIRWLSSTTQYIKENQRKQTTTQDKCTD</sequence>
<dbReference type="Proteomes" id="UP000499080">
    <property type="component" value="Unassembled WGS sequence"/>
</dbReference>
<reference evidence="1 2" key="1">
    <citation type="journal article" date="2019" name="Sci. Rep.">
        <title>Orb-weaving spider Araneus ventricosus genome elucidates the spidroin gene catalogue.</title>
        <authorList>
            <person name="Kono N."/>
            <person name="Nakamura H."/>
            <person name="Ohtoshi R."/>
            <person name="Moran D.A.P."/>
            <person name="Shinohara A."/>
            <person name="Yoshida Y."/>
            <person name="Fujiwara M."/>
            <person name="Mori M."/>
            <person name="Tomita M."/>
            <person name="Arakawa K."/>
        </authorList>
    </citation>
    <scope>NUCLEOTIDE SEQUENCE [LARGE SCALE GENOMIC DNA]</scope>
</reference>
<evidence type="ECO:0000313" key="2">
    <source>
        <dbReference type="Proteomes" id="UP000499080"/>
    </source>
</evidence>
<evidence type="ECO:0000313" key="1">
    <source>
        <dbReference type="EMBL" id="GBM62382.1"/>
    </source>
</evidence>
<keyword evidence="2" id="KW-1185">Reference proteome</keyword>
<gene>
    <name evidence="1" type="ORF">AVEN_255741_1</name>
</gene>
<organism evidence="1 2">
    <name type="scientific">Araneus ventricosus</name>
    <name type="common">Orbweaver spider</name>
    <name type="synonym">Epeira ventricosa</name>
    <dbReference type="NCBI Taxonomy" id="182803"/>
    <lineage>
        <taxon>Eukaryota</taxon>
        <taxon>Metazoa</taxon>
        <taxon>Ecdysozoa</taxon>
        <taxon>Arthropoda</taxon>
        <taxon>Chelicerata</taxon>
        <taxon>Arachnida</taxon>
        <taxon>Araneae</taxon>
        <taxon>Araneomorphae</taxon>
        <taxon>Entelegynae</taxon>
        <taxon>Araneoidea</taxon>
        <taxon>Araneidae</taxon>
        <taxon>Araneus</taxon>
    </lineage>
</organism>
<name>A0A4Y2H7W2_ARAVE</name>
<dbReference type="AlphaFoldDB" id="A0A4Y2H7W2"/>
<comment type="caution">
    <text evidence="1">The sequence shown here is derived from an EMBL/GenBank/DDBJ whole genome shotgun (WGS) entry which is preliminary data.</text>
</comment>
<proteinExistence type="predicted"/>
<dbReference type="EMBL" id="BGPR01001813">
    <property type="protein sequence ID" value="GBM62382.1"/>
    <property type="molecule type" value="Genomic_DNA"/>
</dbReference>
<protein>
    <submittedName>
        <fullName evidence="1">Uncharacterized protein</fullName>
    </submittedName>
</protein>